<organism evidence="3 4">
    <name type="scientific">Neisseria oralis</name>
    <dbReference type="NCBI Taxonomy" id="1107316"/>
    <lineage>
        <taxon>Bacteria</taxon>
        <taxon>Pseudomonadati</taxon>
        <taxon>Pseudomonadota</taxon>
        <taxon>Betaproteobacteria</taxon>
        <taxon>Neisseriales</taxon>
        <taxon>Neisseriaceae</taxon>
        <taxon>Neisseria</taxon>
    </lineage>
</organism>
<sequence>MMKKSVFALVLSASAAFAAANGAPQPEWNHANDSGTIAGLTEVKYPINPSAAKSDDRVKFTVDSTGTREDDGGYRYLGGGAR</sequence>
<feature type="chain" id="PRO_5046363397" evidence="2">
    <location>
        <begin position="19"/>
        <end position="82"/>
    </location>
</feature>
<keyword evidence="2" id="KW-0732">Signal</keyword>
<evidence type="ECO:0000313" key="3">
    <source>
        <dbReference type="EMBL" id="MFK7642344.1"/>
    </source>
</evidence>
<proteinExistence type="predicted"/>
<evidence type="ECO:0000313" key="4">
    <source>
        <dbReference type="Proteomes" id="UP001621964"/>
    </source>
</evidence>
<feature type="region of interest" description="Disordered" evidence="1">
    <location>
        <begin position="56"/>
        <end position="82"/>
    </location>
</feature>
<evidence type="ECO:0000256" key="2">
    <source>
        <dbReference type="SAM" id="SignalP"/>
    </source>
</evidence>
<keyword evidence="4" id="KW-1185">Reference proteome</keyword>
<comment type="caution">
    <text evidence="3">The sequence shown here is derived from an EMBL/GenBank/DDBJ whole genome shotgun (WGS) entry which is preliminary data.</text>
</comment>
<accession>A0ABW8Q452</accession>
<gene>
    <name evidence="3" type="ORF">ACI43T_07510</name>
</gene>
<name>A0ABW8Q452_9NEIS</name>
<dbReference type="Proteomes" id="UP001621964">
    <property type="component" value="Unassembled WGS sequence"/>
</dbReference>
<feature type="signal peptide" evidence="2">
    <location>
        <begin position="1"/>
        <end position="18"/>
    </location>
</feature>
<evidence type="ECO:0000256" key="1">
    <source>
        <dbReference type="SAM" id="MobiDB-lite"/>
    </source>
</evidence>
<dbReference type="RefSeq" id="WP_297957149.1">
    <property type="nucleotide sequence ID" value="NZ_JBJGEB010000006.1"/>
</dbReference>
<reference evidence="3 4" key="1">
    <citation type="submission" date="2024-11" db="EMBL/GenBank/DDBJ databases">
        <authorList>
            <person name="Mikucki A.G."/>
            <person name="Kahler C.M."/>
        </authorList>
    </citation>
    <scope>NUCLEOTIDE SEQUENCE [LARGE SCALE GENOMIC DNA]</scope>
    <source>
        <strain evidence="3 4">EXNM717</strain>
    </source>
</reference>
<protein>
    <submittedName>
        <fullName evidence="3">Uncharacterized protein</fullName>
    </submittedName>
</protein>
<feature type="compositionally biased region" description="Basic and acidic residues" evidence="1">
    <location>
        <begin position="56"/>
        <end position="73"/>
    </location>
</feature>
<dbReference type="EMBL" id="JBJGEB010000006">
    <property type="protein sequence ID" value="MFK7642344.1"/>
    <property type="molecule type" value="Genomic_DNA"/>
</dbReference>